<name>T1GXT3_MEGSC</name>
<dbReference type="InterPro" id="IPR036188">
    <property type="entry name" value="FAD/NAD-bd_sf"/>
</dbReference>
<evidence type="ECO:0000256" key="1">
    <source>
        <dbReference type="ARBA" id="ARBA00010790"/>
    </source>
</evidence>
<dbReference type="Gene3D" id="3.50.50.60">
    <property type="entry name" value="FAD/NAD(P)-binding domain"/>
    <property type="match status" value="1"/>
</dbReference>
<evidence type="ECO:0000313" key="2">
    <source>
        <dbReference type="EnsemblMetazoa" id="MESCA008638-PA"/>
    </source>
</evidence>
<proteinExistence type="inferred from homology"/>
<dbReference type="AlphaFoldDB" id="T1GXT3"/>
<keyword evidence="3" id="KW-1185">Reference proteome</keyword>
<protein>
    <submittedName>
        <fullName evidence="2">Uncharacterized protein</fullName>
    </submittedName>
</protein>
<dbReference type="PANTHER" id="PTHR11552:SF147">
    <property type="entry name" value="CHOLINE DEHYDROGENASE, MITOCHONDRIAL"/>
    <property type="match status" value="1"/>
</dbReference>
<comment type="similarity">
    <text evidence="1">Belongs to the GMC oxidoreductase family.</text>
</comment>
<reference evidence="2" key="2">
    <citation type="submission" date="2015-06" db="UniProtKB">
        <authorList>
            <consortium name="EnsemblMetazoa"/>
        </authorList>
    </citation>
    <scope>IDENTIFICATION</scope>
</reference>
<accession>T1GXT3</accession>
<dbReference type="EMBL" id="CAQQ02388543">
    <property type="status" value="NOT_ANNOTATED_CDS"/>
    <property type="molecule type" value="Genomic_DNA"/>
</dbReference>
<dbReference type="Pfam" id="PF13450">
    <property type="entry name" value="NAD_binding_8"/>
    <property type="match status" value="1"/>
</dbReference>
<organism evidence="2 3">
    <name type="scientific">Megaselia scalaris</name>
    <name type="common">Humpbacked fly</name>
    <name type="synonym">Phora scalaris</name>
    <dbReference type="NCBI Taxonomy" id="36166"/>
    <lineage>
        <taxon>Eukaryota</taxon>
        <taxon>Metazoa</taxon>
        <taxon>Ecdysozoa</taxon>
        <taxon>Arthropoda</taxon>
        <taxon>Hexapoda</taxon>
        <taxon>Insecta</taxon>
        <taxon>Pterygota</taxon>
        <taxon>Neoptera</taxon>
        <taxon>Endopterygota</taxon>
        <taxon>Diptera</taxon>
        <taxon>Brachycera</taxon>
        <taxon>Muscomorpha</taxon>
        <taxon>Platypezoidea</taxon>
        <taxon>Phoridae</taxon>
        <taxon>Megaseliini</taxon>
        <taxon>Megaselia</taxon>
    </lineage>
</organism>
<sequence length="95" mass="10093">MAVYCNISNPNMWPEDVGLDVIHESFDFIVVGAGSAGSVVGARLSLNSNYKVLVIEAGGGGCSIVNYIKGESLAINEAKLIFQLSKFRSPDKISV</sequence>
<dbReference type="Proteomes" id="UP000015102">
    <property type="component" value="Unassembled WGS sequence"/>
</dbReference>
<dbReference type="InterPro" id="IPR012132">
    <property type="entry name" value="GMC_OxRdtase"/>
</dbReference>
<reference evidence="3" key="1">
    <citation type="submission" date="2013-02" db="EMBL/GenBank/DDBJ databases">
        <authorList>
            <person name="Hughes D."/>
        </authorList>
    </citation>
    <scope>NUCLEOTIDE SEQUENCE</scope>
    <source>
        <strain>Durham</strain>
        <strain evidence="3">NC isolate 2 -- Noor lab</strain>
    </source>
</reference>
<evidence type="ECO:0000313" key="3">
    <source>
        <dbReference type="Proteomes" id="UP000015102"/>
    </source>
</evidence>
<dbReference type="EnsemblMetazoa" id="MESCA008638-RA">
    <property type="protein sequence ID" value="MESCA008638-PA"/>
    <property type="gene ID" value="MESCA008638"/>
</dbReference>
<dbReference type="GO" id="GO:0016491">
    <property type="term" value="F:oxidoreductase activity"/>
    <property type="evidence" value="ECO:0007669"/>
    <property type="project" value="TreeGrafter"/>
</dbReference>
<dbReference type="PANTHER" id="PTHR11552">
    <property type="entry name" value="GLUCOSE-METHANOL-CHOLINE GMC OXIDOREDUCTASE"/>
    <property type="match status" value="1"/>
</dbReference>
<dbReference type="GO" id="GO:0050660">
    <property type="term" value="F:flavin adenine dinucleotide binding"/>
    <property type="evidence" value="ECO:0007669"/>
    <property type="project" value="InterPro"/>
</dbReference>
<dbReference type="SUPFAM" id="SSF51905">
    <property type="entry name" value="FAD/NAD(P)-binding domain"/>
    <property type="match status" value="1"/>
</dbReference>
<dbReference type="HOGENOM" id="CLU_2375148_0_0_1"/>
<dbReference type="STRING" id="36166.T1GXT3"/>